<gene>
    <name evidence="1" type="ORF">PDTA9734_18620</name>
</gene>
<reference evidence="1 2" key="1">
    <citation type="submission" date="2021-12" db="EMBL/GenBank/DDBJ databases">
        <title>Complete genome sequence of Phytobacter diazotrophicus TA9734.</title>
        <authorList>
            <person name="Kubota H."/>
            <person name="Nakayama Y."/>
            <person name="Ariyoshi T."/>
        </authorList>
    </citation>
    <scope>NUCLEOTIDE SEQUENCE [LARGE SCALE GENOMIC DNA]</scope>
    <source>
        <strain evidence="1 2">TA9734</strain>
    </source>
</reference>
<sequence>MKRSDIEAMVQRYVEAEMAVLDGKSITFNGQQMSYENLSEIRKGRQEWERRLADSDRQSLGRPGYKLARFG</sequence>
<keyword evidence="2" id="KW-1185">Reference proteome</keyword>
<evidence type="ECO:0000313" key="2">
    <source>
        <dbReference type="Proteomes" id="UP001320460"/>
    </source>
</evidence>
<protein>
    <recommendedName>
        <fullName evidence="3">Primosomal replication protein PriB/PriC domain protein</fullName>
    </recommendedName>
</protein>
<accession>A0ABN6LS62</accession>
<evidence type="ECO:0008006" key="3">
    <source>
        <dbReference type="Google" id="ProtNLM"/>
    </source>
</evidence>
<evidence type="ECO:0000313" key="1">
    <source>
        <dbReference type="EMBL" id="BDD50375.1"/>
    </source>
</evidence>
<organism evidence="1 2">
    <name type="scientific">Phytobacter diazotrophicus</name>
    <dbReference type="NCBI Taxonomy" id="395631"/>
    <lineage>
        <taxon>Bacteria</taxon>
        <taxon>Pseudomonadati</taxon>
        <taxon>Pseudomonadota</taxon>
        <taxon>Gammaproteobacteria</taxon>
        <taxon>Enterobacterales</taxon>
        <taxon>Enterobacteriaceae</taxon>
        <taxon>Phytobacter</taxon>
    </lineage>
</organism>
<proteinExistence type="predicted"/>
<dbReference type="EMBL" id="AP025334">
    <property type="protein sequence ID" value="BDD50375.1"/>
    <property type="molecule type" value="Genomic_DNA"/>
</dbReference>
<dbReference type="RefSeq" id="WP_090089253.1">
    <property type="nucleotide sequence ID" value="NZ_AP025334.1"/>
</dbReference>
<dbReference type="Proteomes" id="UP001320460">
    <property type="component" value="Chromosome"/>
</dbReference>
<name>A0ABN6LS62_9ENTR</name>